<dbReference type="Pfam" id="PF00853">
    <property type="entry name" value="Runt"/>
    <property type="match status" value="1"/>
</dbReference>
<dbReference type="InterPro" id="IPR013524">
    <property type="entry name" value="Runt_dom"/>
</dbReference>
<comment type="caution">
    <text evidence="7">The sequence shown here is derived from an EMBL/GenBank/DDBJ whole genome shotgun (WGS) entry which is preliminary data.</text>
</comment>
<keyword evidence="3" id="KW-0804">Transcription</keyword>
<evidence type="ECO:0000313" key="7">
    <source>
        <dbReference type="EMBL" id="CAK1555693.1"/>
    </source>
</evidence>
<evidence type="ECO:0000256" key="2">
    <source>
        <dbReference type="ARBA" id="ARBA00023015"/>
    </source>
</evidence>
<gene>
    <name evidence="7" type="ORF">LNINA_LOCUS14488</name>
</gene>
<feature type="region of interest" description="Disordered" evidence="5">
    <location>
        <begin position="392"/>
        <end position="432"/>
    </location>
</feature>
<protein>
    <recommendedName>
        <fullName evidence="6">Runt domain-containing protein</fullName>
    </recommendedName>
</protein>
<evidence type="ECO:0000259" key="6">
    <source>
        <dbReference type="PROSITE" id="PS51062"/>
    </source>
</evidence>
<organism evidence="7 8">
    <name type="scientific">Leptosia nina</name>
    <dbReference type="NCBI Taxonomy" id="320188"/>
    <lineage>
        <taxon>Eukaryota</taxon>
        <taxon>Metazoa</taxon>
        <taxon>Ecdysozoa</taxon>
        <taxon>Arthropoda</taxon>
        <taxon>Hexapoda</taxon>
        <taxon>Insecta</taxon>
        <taxon>Pterygota</taxon>
        <taxon>Neoptera</taxon>
        <taxon>Endopterygota</taxon>
        <taxon>Lepidoptera</taxon>
        <taxon>Glossata</taxon>
        <taxon>Ditrysia</taxon>
        <taxon>Papilionoidea</taxon>
        <taxon>Pieridae</taxon>
        <taxon>Pierinae</taxon>
        <taxon>Leptosia</taxon>
    </lineage>
</organism>
<dbReference type="GO" id="GO:0000981">
    <property type="term" value="F:DNA-binding transcription factor activity, RNA polymerase II-specific"/>
    <property type="evidence" value="ECO:0007669"/>
    <property type="project" value="TreeGrafter"/>
</dbReference>
<dbReference type="InterPro" id="IPR008967">
    <property type="entry name" value="p53-like_TF_DNA-bd_sf"/>
</dbReference>
<dbReference type="SUPFAM" id="SSF49417">
    <property type="entry name" value="p53-like transcription factors"/>
    <property type="match status" value="1"/>
</dbReference>
<feature type="compositionally biased region" description="Polar residues" evidence="5">
    <location>
        <begin position="36"/>
        <end position="47"/>
    </location>
</feature>
<feature type="domain" description="Runt" evidence="6">
    <location>
        <begin position="74"/>
        <end position="202"/>
    </location>
</feature>
<dbReference type="PANTHER" id="PTHR11950:SF48">
    <property type="entry name" value="RUNT RELATED B"/>
    <property type="match status" value="1"/>
</dbReference>
<feature type="compositionally biased region" description="Low complexity" evidence="5">
    <location>
        <begin position="299"/>
        <end position="311"/>
    </location>
</feature>
<sequence length="446" mass="48705">MALKSITLVYENCGVQMKMSSLTPKLPPEHQVKTMHLSSEVSSTTNGLGHEAPPSSYNGLPSQPLTAELLAERTLEGLLADHPGELVKTGCPHVVCTVLPPHWRSNKTLPVAFKVVALGDVGDGTLVTVRAGNDENCSAELRNCTAVMKNQVAKFNDLRFVGRSGRGKSFTLTIMLATSPPQVATYQKAIKVTVDGPREPRSKTRHHGFHPFHFGPRFAPDPLMGSLPFKLSGIAHQLAGLPGNEWGALARHYPPPMLPSHPHFTPHVLPPAHSQPHVPPPPHENDITSENPTTMHAHSTTSPTNSRPSSPQDDDDISVTASTSPPPDDRPGAFTSVTRTRKPLQPLPPPSSLFHSALAAQLFLNSPLLPTPPAWLYSQLYGGYDWWLRPPQPHDDSNSSPDREETGSTSSKKRPLTPEWTDQGVRTRSKALISSERRPVDVWRPY</sequence>
<accession>A0AAV1K2G6</accession>
<dbReference type="EMBL" id="CAVLEF010000280">
    <property type="protein sequence ID" value="CAK1555693.1"/>
    <property type="molecule type" value="Genomic_DNA"/>
</dbReference>
<keyword evidence="4" id="KW-0539">Nucleus</keyword>
<evidence type="ECO:0000256" key="1">
    <source>
        <dbReference type="ARBA" id="ARBA00004123"/>
    </source>
</evidence>
<dbReference type="Gene3D" id="2.60.40.720">
    <property type="match status" value="1"/>
</dbReference>
<evidence type="ECO:0000256" key="4">
    <source>
        <dbReference type="ARBA" id="ARBA00023242"/>
    </source>
</evidence>
<proteinExistence type="predicted"/>
<dbReference type="InterPro" id="IPR000040">
    <property type="entry name" value="AML1_Runt"/>
</dbReference>
<keyword evidence="2" id="KW-0805">Transcription regulation</keyword>
<feature type="compositionally biased region" description="Polar residues" evidence="5">
    <location>
        <begin position="288"/>
        <end position="298"/>
    </location>
</feature>
<name>A0AAV1K2G6_9NEOP</name>
<dbReference type="Proteomes" id="UP001497472">
    <property type="component" value="Unassembled WGS sequence"/>
</dbReference>
<dbReference type="InterPro" id="IPR012346">
    <property type="entry name" value="p53/RUNT-type_TF_DNA-bd_sf"/>
</dbReference>
<feature type="region of interest" description="Disordered" evidence="5">
    <location>
        <begin position="36"/>
        <end position="60"/>
    </location>
</feature>
<feature type="compositionally biased region" description="Basic and acidic residues" evidence="5">
    <location>
        <begin position="392"/>
        <end position="406"/>
    </location>
</feature>
<dbReference type="PROSITE" id="PS51062">
    <property type="entry name" value="RUNT"/>
    <property type="match status" value="1"/>
</dbReference>
<dbReference type="GO" id="GO:0005524">
    <property type="term" value="F:ATP binding"/>
    <property type="evidence" value="ECO:0007669"/>
    <property type="project" value="InterPro"/>
</dbReference>
<evidence type="ECO:0000256" key="3">
    <source>
        <dbReference type="ARBA" id="ARBA00023163"/>
    </source>
</evidence>
<keyword evidence="8" id="KW-1185">Reference proteome</keyword>
<dbReference type="PANTHER" id="PTHR11950">
    <property type="entry name" value="RUNT RELATED"/>
    <property type="match status" value="1"/>
</dbReference>
<evidence type="ECO:0000313" key="8">
    <source>
        <dbReference type="Proteomes" id="UP001497472"/>
    </source>
</evidence>
<dbReference type="GO" id="GO:0000978">
    <property type="term" value="F:RNA polymerase II cis-regulatory region sequence-specific DNA binding"/>
    <property type="evidence" value="ECO:0007669"/>
    <property type="project" value="TreeGrafter"/>
</dbReference>
<dbReference type="AlphaFoldDB" id="A0AAV1K2G6"/>
<dbReference type="GO" id="GO:0005634">
    <property type="term" value="C:nucleus"/>
    <property type="evidence" value="ECO:0007669"/>
    <property type="project" value="UniProtKB-SubCell"/>
</dbReference>
<dbReference type="GO" id="GO:0001709">
    <property type="term" value="P:cell fate determination"/>
    <property type="evidence" value="ECO:0007669"/>
    <property type="project" value="UniProtKB-ARBA"/>
</dbReference>
<feature type="region of interest" description="Disordered" evidence="5">
    <location>
        <begin position="261"/>
        <end position="348"/>
    </location>
</feature>
<dbReference type="PRINTS" id="PR00967">
    <property type="entry name" value="ONCOGENEAML1"/>
</dbReference>
<dbReference type="FunFam" id="2.60.40.720:FF:000001">
    <property type="entry name" value="Runt-related transcription factor"/>
    <property type="match status" value="1"/>
</dbReference>
<comment type="subcellular location">
    <subcellularLocation>
        <location evidence="1">Nucleus</location>
    </subcellularLocation>
</comment>
<evidence type="ECO:0000256" key="5">
    <source>
        <dbReference type="SAM" id="MobiDB-lite"/>
    </source>
</evidence>
<reference evidence="7 8" key="1">
    <citation type="submission" date="2023-11" db="EMBL/GenBank/DDBJ databases">
        <authorList>
            <person name="Okamura Y."/>
        </authorList>
    </citation>
    <scope>NUCLEOTIDE SEQUENCE [LARGE SCALE GENOMIC DNA]</scope>
</reference>